<organism evidence="1 2">
    <name type="scientific">Bacteriovorax stolpii</name>
    <name type="common">Bdellovibrio stolpii</name>
    <dbReference type="NCBI Taxonomy" id="960"/>
    <lineage>
        <taxon>Bacteria</taxon>
        <taxon>Pseudomonadati</taxon>
        <taxon>Bdellovibrionota</taxon>
        <taxon>Bacteriovoracia</taxon>
        <taxon>Bacteriovoracales</taxon>
        <taxon>Bacteriovoracaceae</taxon>
        <taxon>Bacteriovorax</taxon>
    </lineage>
</organism>
<dbReference type="RefSeq" id="WP_102242374.1">
    <property type="nucleotide sequence ID" value="NZ_CP025704.1"/>
</dbReference>
<gene>
    <name evidence="1" type="ORF">C0V70_02940</name>
</gene>
<dbReference type="Proteomes" id="UP000235584">
    <property type="component" value="Chromosome"/>
</dbReference>
<proteinExistence type="predicted"/>
<reference evidence="1 2" key="1">
    <citation type="submission" date="2018-01" db="EMBL/GenBank/DDBJ databases">
        <title>Complete genome sequence of Bacteriovorax stolpii DSM12778.</title>
        <authorList>
            <person name="Tang B."/>
            <person name="Chang J."/>
        </authorList>
    </citation>
    <scope>NUCLEOTIDE SEQUENCE [LARGE SCALE GENOMIC DNA]</scope>
    <source>
        <strain evidence="1 2">DSM 12778</strain>
    </source>
</reference>
<protein>
    <submittedName>
        <fullName evidence="1">Uncharacterized protein</fullName>
    </submittedName>
</protein>
<keyword evidence="2" id="KW-1185">Reference proteome</keyword>
<accession>A0A2K9NNH8</accession>
<dbReference type="EMBL" id="CP025704">
    <property type="protein sequence ID" value="AUN97079.1"/>
    <property type="molecule type" value="Genomic_DNA"/>
</dbReference>
<sequence length="84" mass="9439">MDEEQLALVEEGLNLLLQKYKRNQRDGDLKRVQAVMDAKVAIRKVMLSVAIKGDIKDITPVIEGGKGAGWEVTDFDNKVVRYHA</sequence>
<evidence type="ECO:0000313" key="2">
    <source>
        <dbReference type="Proteomes" id="UP000235584"/>
    </source>
</evidence>
<dbReference type="OrthoDB" id="9856740at2"/>
<dbReference type="KEGG" id="bsto:C0V70_02940"/>
<evidence type="ECO:0000313" key="1">
    <source>
        <dbReference type="EMBL" id="AUN97079.1"/>
    </source>
</evidence>
<name>A0A2K9NNH8_BACTC</name>
<dbReference type="AlphaFoldDB" id="A0A2K9NNH8"/>